<reference evidence="9" key="2">
    <citation type="submission" date="2023-06" db="EMBL/GenBank/DDBJ databases">
        <authorList>
            <consortium name="Lawrence Berkeley National Laboratory"/>
            <person name="Mondo S.J."/>
            <person name="Hensen N."/>
            <person name="Bonometti L."/>
            <person name="Westerberg I."/>
            <person name="Brannstrom I.O."/>
            <person name="Guillou S."/>
            <person name="Cros-Aarteil S."/>
            <person name="Calhoun S."/>
            <person name="Haridas S."/>
            <person name="Kuo A."/>
            <person name="Pangilinan J."/>
            <person name="Riley R."/>
            <person name="Labutti K."/>
            <person name="Andreopoulos B."/>
            <person name="Lipzen A."/>
            <person name="Chen C."/>
            <person name="Yanf M."/>
            <person name="Daum C."/>
            <person name="Ng V."/>
            <person name="Clum A."/>
            <person name="Steindorff A."/>
            <person name="Ohm R."/>
            <person name="Martin F."/>
            <person name="Silar P."/>
            <person name="Natvig D."/>
            <person name="Lalanne C."/>
            <person name="Gautier V."/>
            <person name="Ament-Velasquez S.L."/>
            <person name="Kruys A."/>
            <person name="Hutchinson M.I."/>
            <person name="Powell A.J."/>
            <person name="Barry K."/>
            <person name="Miller A.N."/>
            <person name="Grigoriev I.V."/>
            <person name="Debuchy R."/>
            <person name="Gladieux P."/>
            <person name="Thoren M.H."/>
            <person name="Johannesson H."/>
        </authorList>
    </citation>
    <scope>NUCLEOTIDE SEQUENCE</scope>
    <source>
        <strain evidence="9">PSN324</strain>
    </source>
</reference>
<dbReference type="InterPro" id="IPR052337">
    <property type="entry name" value="SAT4-like"/>
</dbReference>
<dbReference type="PANTHER" id="PTHR33048:SF158">
    <property type="entry name" value="MEMBRANE PROTEIN PTH11-LIKE, PUTATIVE-RELATED"/>
    <property type="match status" value="1"/>
</dbReference>
<dbReference type="EMBL" id="MU864993">
    <property type="protein sequence ID" value="KAK4461331.1"/>
    <property type="molecule type" value="Genomic_DNA"/>
</dbReference>
<feature type="transmembrane region" description="Helical" evidence="7">
    <location>
        <begin position="68"/>
        <end position="89"/>
    </location>
</feature>
<accession>A0AAV9HQS1</accession>
<feature type="domain" description="Rhodopsin" evidence="8">
    <location>
        <begin position="52"/>
        <end position="300"/>
    </location>
</feature>
<evidence type="ECO:0000256" key="2">
    <source>
        <dbReference type="ARBA" id="ARBA00022692"/>
    </source>
</evidence>
<dbReference type="Pfam" id="PF20684">
    <property type="entry name" value="Fung_rhodopsin"/>
    <property type="match status" value="1"/>
</dbReference>
<feature type="transmembrane region" description="Helical" evidence="7">
    <location>
        <begin position="115"/>
        <end position="136"/>
    </location>
</feature>
<feature type="transmembrane region" description="Helical" evidence="7">
    <location>
        <begin position="236"/>
        <end position="256"/>
    </location>
</feature>
<sequence>MDGTSNDALAQIPAMNPPEGQVTDFAGRYSFGPTGIAVISVVLALMVIGVLLRLYVRFVVLRKPGSDDFLLIASALSTMALSGVAYSLYREGVLGSHQWNVRLTELTPSFIKRSVAISCLYSTAAMFVKCSLLVFYLRLFDVSRLASWMIWGGIVSIVVVELAFLIIKAVFCNPSSWPSGKNVIEFVMAQKSSMCSTPNIKATIAEGAFGLFTDIYVMVIPITMVSSLHLPFKHKIGIIGIFMVGLLALGCSTVTVHSRVKQLSSQDFSWTSGYSILLGIVEINAGIFCACTPVAYVVLRRIAANPFVSSLRHYLFRISRRDGSSSGSSQQGVLPRAVHAPRAHMTGLRNFIGKVGRSGSRAQTGMTSAAQITKMSTLTTYTEVGSVEEEYHRSLRPAVTVTSDTGVLDGRTPPQTVRTINDRQV</sequence>
<proteinExistence type="inferred from homology"/>
<keyword evidence="4 7" id="KW-0472">Membrane</keyword>
<comment type="subcellular location">
    <subcellularLocation>
        <location evidence="1">Membrane</location>
        <topology evidence="1">Multi-pass membrane protein</topology>
    </subcellularLocation>
</comment>
<evidence type="ECO:0000256" key="3">
    <source>
        <dbReference type="ARBA" id="ARBA00022989"/>
    </source>
</evidence>
<evidence type="ECO:0000256" key="5">
    <source>
        <dbReference type="ARBA" id="ARBA00038359"/>
    </source>
</evidence>
<comment type="caution">
    <text evidence="9">The sequence shown here is derived from an EMBL/GenBank/DDBJ whole genome shotgun (WGS) entry which is preliminary data.</text>
</comment>
<dbReference type="Proteomes" id="UP001321749">
    <property type="component" value="Unassembled WGS sequence"/>
</dbReference>
<feature type="region of interest" description="Disordered" evidence="6">
    <location>
        <begin position="404"/>
        <end position="425"/>
    </location>
</feature>
<comment type="similarity">
    <text evidence="5">Belongs to the SAT4 family.</text>
</comment>
<feature type="transmembrane region" description="Helical" evidence="7">
    <location>
        <begin position="148"/>
        <end position="171"/>
    </location>
</feature>
<feature type="transmembrane region" description="Helical" evidence="7">
    <location>
        <begin position="35"/>
        <end position="56"/>
    </location>
</feature>
<evidence type="ECO:0000256" key="7">
    <source>
        <dbReference type="SAM" id="Phobius"/>
    </source>
</evidence>
<organism evidence="9 10">
    <name type="scientific">Cladorrhinum samala</name>
    <dbReference type="NCBI Taxonomy" id="585594"/>
    <lineage>
        <taxon>Eukaryota</taxon>
        <taxon>Fungi</taxon>
        <taxon>Dikarya</taxon>
        <taxon>Ascomycota</taxon>
        <taxon>Pezizomycotina</taxon>
        <taxon>Sordariomycetes</taxon>
        <taxon>Sordariomycetidae</taxon>
        <taxon>Sordariales</taxon>
        <taxon>Podosporaceae</taxon>
        <taxon>Cladorrhinum</taxon>
    </lineage>
</organism>
<dbReference type="PANTHER" id="PTHR33048">
    <property type="entry name" value="PTH11-LIKE INTEGRAL MEMBRANE PROTEIN (AFU_ORTHOLOGUE AFUA_5G11245)"/>
    <property type="match status" value="1"/>
</dbReference>
<keyword evidence="2 7" id="KW-0812">Transmembrane</keyword>
<dbReference type="InterPro" id="IPR049326">
    <property type="entry name" value="Rhodopsin_dom_fungi"/>
</dbReference>
<evidence type="ECO:0000313" key="9">
    <source>
        <dbReference type="EMBL" id="KAK4461331.1"/>
    </source>
</evidence>
<evidence type="ECO:0000259" key="8">
    <source>
        <dbReference type="Pfam" id="PF20684"/>
    </source>
</evidence>
<feature type="transmembrane region" description="Helical" evidence="7">
    <location>
        <begin position="204"/>
        <end position="224"/>
    </location>
</feature>
<evidence type="ECO:0000256" key="1">
    <source>
        <dbReference type="ARBA" id="ARBA00004141"/>
    </source>
</evidence>
<reference evidence="9" key="1">
    <citation type="journal article" date="2023" name="Mol. Phylogenet. Evol.">
        <title>Genome-scale phylogeny and comparative genomics of the fungal order Sordariales.</title>
        <authorList>
            <person name="Hensen N."/>
            <person name="Bonometti L."/>
            <person name="Westerberg I."/>
            <person name="Brannstrom I.O."/>
            <person name="Guillou S."/>
            <person name="Cros-Aarteil S."/>
            <person name="Calhoun S."/>
            <person name="Haridas S."/>
            <person name="Kuo A."/>
            <person name="Mondo S."/>
            <person name="Pangilinan J."/>
            <person name="Riley R."/>
            <person name="LaButti K."/>
            <person name="Andreopoulos B."/>
            <person name="Lipzen A."/>
            <person name="Chen C."/>
            <person name="Yan M."/>
            <person name="Daum C."/>
            <person name="Ng V."/>
            <person name="Clum A."/>
            <person name="Steindorff A."/>
            <person name="Ohm R.A."/>
            <person name="Martin F."/>
            <person name="Silar P."/>
            <person name="Natvig D.O."/>
            <person name="Lalanne C."/>
            <person name="Gautier V."/>
            <person name="Ament-Velasquez S.L."/>
            <person name="Kruys A."/>
            <person name="Hutchinson M.I."/>
            <person name="Powell A.J."/>
            <person name="Barry K."/>
            <person name="Miller A.N."/>
            <person name="Grigoriev I.V."/>
            <person name="Debuchy R."/>
            <person name="Gladieux P."/>
            <person name="Hiltunen Thoren M."/>
            <person name="Johannesson H."/>
        </authorList>
    </citation>
    <scope>NUCLEOTIDE SEQUENCE</scope>
    <source>
        <strain evidence="9">PSN324</strain>
    </source>
</reference>
<gene>
    <name evidence="9" type="ORF">QBC42DRAFT_330169</name>
</gene>
<name>A0AAV9HQS1_9PEZI</name>
<evidence type="ECO:0000313" key="10">
    <source>
        <dbReference type="Proteomes" id="UP001321749"/>
    </source>
</evidence>
<dbReference type="AlphaFoldDB" id="A0AAV9HQS1"/>
<dbReference type="GO" id="GO:0016020">
    <property type="term" value="C:membrane"/>
    <property type="evidence" value="ECO:0007669"/>
    <property type="project" value="UniProtKB-SubCell"/>
</dbReference>
<evidence type="ECO:0000256" key="6">
    <source>
        <dbReference type="SAM" id="MobiDB-lite"/>
    </source>
</evidence>
<feature type="transmembrane region" description="Helical" evidence="7">
    <location>
        <begin position="276"/>
        <end position="299"/>
    </location>
</feature>
<protein>
    <recommendedName>
        <fullName evidence="8">Rhodopsin domain-containing protein</fullName>
    </recommendedName>
</protein>
<keyword evidence="10" id="KW-1185">Reference proteome</keyword>
<evidence type="ECO:0000256" key="4">
    <source>
        <dbReference type="ARBA" id="ARBA00023136"/>
    </source>
</evidence>
<keyword evidence="3 7" id="KW-1133">Transmembrane helix</keyword>